<comment type="caution">
    <text evidence="1">The sequence shown here is derived from an EMBL/GenBank/DDBJ whole genome shotgun (WGS) entry which is preliminary data.</text>
</comment>
<sequence length="70" mass="8533">MSEMDRVLLQQLYNIAVTRNPILFLYTIEKLNNEKPFLNEIQEYGYFTIKETDDKNIPEIIHYFKKYPDE</sequence>
<accession>X1B1K4</accession>
<feature type="non-terminal residue" evidence="1">
    <location>
        <position position="70"/>
    </location>
</feature>
<evidence type="ECO:0000313" key="1">
    <source>
        <dbReference type="EMBL" id="GAG65871.1"/>
    </source>
</evidence>
<reference evidence="1" key="1">
    <citation type="journal article" date="2014" name="Front. Microbiol.">
        <title>High frequency of phylogenetically diverse reductive dehalogenase-homologous genes in deep subseafloor sedimentary metagenomes.</title>
        <authorList>
            <person name="Kawai M."/>
            <person name="Futagami T."/>
            <person name="Toyoda A."/>
            <person name="Takaki Y."/>
            <person name="Nishi S."/>
            <person name="Hori S."/>
            <person name="Arai W."/>
            <person name="Tsubouchi T."/>
            <person name="Morono Y."/>
            <person name="Uchiyama I."/>
            <person name="Ito T."/>
            <person name="Fujiyama A."/>
            <person name="Inagaki F."/>
            <person name="Takami H."/>
        </authorList>
    </citation>
    <scope>NUCLEOTIDE SEQUENCE</scope>
    <source>
        <strain evidence="1">Expedition CK06-06</strain>
    </source>
</reference>
<dbReference type="EMBL" id="BART01007928">
    <property type="protein sequence ID" value="GAG65871.1"/>
    <property type="molecule type" value="Genomic_DNA"/>
</dbReference>
<dbReference type="AlphaFoldDB" id="X1B1K4"/>
<name>X1B1K4_9ZZZZ</name>
<gene>
    <name evidence="1" type="ORF">S01H4_17932</name>
</gene>
<protein>
    <submittedName>
        <fullName evidence="1">Uncharacterized protein</fullName>
    </submittedName>
</protein>
<organism evidence="1">
    <name type="scientific">marine sediment metagenome</name>
    <dbReference type="NCBI Taxonomy" id="412755"/>
    <lineage>
        <taxon>unclassified sequences</taxon>
        <taxon>metagenomes</taxon>
        <taxon>ecological metagenomes</taxon>
    </lineage>
</organism>
<proteinExistence type="predicted"/>